<proteinExistence type="predicted"/>
<dbReference type="EMBL" id="CAJHJG010001067">
    <property type="protein sequence ID" value="CAD6908616.1"/>
    <property type="molecule type" value="Genomic_DNA"/>
</dbReference>
<keyword evidence="2" id="KW-0805">Transcription regulation</keyword>
<protein>
    <recommendedName>
        <fullName evidence="6">Velvet domain-containing protein</fullName>
    </recommendedName>
</protein>
<feature type="compositionally biased region" description="Polar residues" evidence="5">
    <location>
        <begin position="30"/>
        <end position="44"/>
    </location>
</feature>
<dbReference type="PANTHER" id="PTHR33572:SF15">
    <property type="entry name" value="VELVET DOMAIN-CONTAINING PROTEIN"/>
    <property type="match status" value="1"/>
</dbReference>
<keyword evidence="4" id="KW-0539">Nucleus</keyword>
<organism evidence="7 8">
    <name type="scientific">Tilletia caries</name>
    <name type="common">wheat bunt fungus</name>
    <dbReference type="NCBI Taxonomy" id="13290"/>
    <lineage>
        <taxon>Eukaryota</taxon>
        <taxon>Fungi</taxon>
        <taxon>Dikarya</taxon>
        <taxon>Basidiomycota</taxon>
        <taxon>Ustilaginomycotina</taxon>
        <taxon>Exobasidiomycetes</taxon>
        <taxon>Tilletiales</taxon>
        <taxon>Tilletiaceae</taxon>
        <taxon>Tilletia</taxon>
    </lineage>
</organism>
<dbReference type="Proteomes" id="UP000836402">
    <property type="component" value="Unassembled WGS sequence"/>
</dbReference>
<dbReference type="InterPro" id="IPR037525">
    <property type="entry name" value="Velvet_dom"/>
</dbReference>
<feature type="domain" description="Velvet" evidence="6">
    <location>
        <begin position="263"/>
        <end position="472"/>
    </location>
</feature>
<feature type="compositionally biased region" description="Polar residues" evidence="5">
    <location>
        <begin position="94"/>
        <end position="130"/>
    </location>
</feature>
<evidence type="ECO:0000313" key="7">
    <source>
        <dbReference type="EMBL" id="CAD6908616.1"/>
    </source>
</evidence>
<evidence type="ECO:0000313" key="8">
    <source>
        <dbReference type="Proteomes" id="UP000836402"/>
    </source>
</evidence>
<keyword evidence="8" id="KW-1185">Reference proteome</keyword>
<feature type="region of interest" description="Disordered" evidence="5">
    <location>
        <begin position="1"/>
        <end position="172"/>
    </location>
</feature>
<reference evidence="7" key="1">
    <citation type="submission" date="2020-10" db="EMBL/GenBank/DDBJ databases">
        <authorList>
            <person name="Sedaghatjoo S."/>
        </authorList>
    </citation>
    <scope>NUCLEOTIDE SEQUENCE</scope>
    <source>
        <strain evidence="7">AZH3</strain>
    </source>
</reference>
<dbReference type="PROSITE" id="PS51821">
    <property type="entry name" value="VELVET"/>
    <property type="match status" value="1"/>
</dbReference>
<feature type="compositionally biased region" description="Low complexity" evidence="5">
    <location>
        <begin position="15"/>
        <end position="29"/>
    </location>
</feature>
<feature type="compositionally biased region" description="Basic and acidic residues" evidence="5">
    <location>
        <begin position="218"/>
        <end position="231"/>
    </location>
</feature>
<evidence type="ECO:0000256" key="4">
    <source>
        <dbReference type="ARBA" id="ARBA00023242"/>
    </source>
</evidence>
<name>A0ABN7IPM1_9BASI</name>
<dbReference type="Pfam" id="PF11754">
    <property type="entry name" value="Velvet"/>
    <property type="match status" value="1"/>
</dbReference>
<evidence type="ECO:0000256" key="1">
    <source>
        <dbReference type="ARBA" id="ARBA00004123"/>
    </source>
</evidence>
<evidence type="ECO:0000256" key="5">
    <source>
        <dbReference type="SAM" id="MobiDB-lite"/>
    </source>
</evidence>
<comment type="caution">
    <text evidence="7">The sequence shown here is derived from an EMBL/GenBank/DDBJ whole genome shotgun (WGS) entry which is preliminary data.</text>
</comment>
<feature type="region of interest" description="Disordered" evidence="5">
    <location>
        <begin position="186"/>
        <end position="235"/>
    </location>
</feature>
<comment type="subcellular location">
    <subcellularLocation>
        <location evidence="1">Nucleus</location>
    </subcellularLocation>
</comment>
<evidence type="ECO:0000256" key="3">
    <source>
        <dbReference type="ARBA" id="ARBA00023163"/>
    </source>
</evidence>
<dbReference type="InterPro" id="IPR038491">
    <property type="entry name" value="Velvet_dom_sf"/>
</dbReference>
<accession>A0ABN7IPM1</accession>
<sequence>MSEPPPQGPSRNPHSSSWNTSRQGSSSSSLVVPTTESLRPSLNALSVGDRGMQAPIPTASGTFFTTRYGRPSRSAEGVRIGPEQTERNAILASTGASSSRHAQGSKLRSNTWTSASERLSHTITSPSFTFPSPEDSRFRFSVAATPTTIPGPRPTLPPLSYLTTPDTRRSPAQPYEQQLAPMLAPLSSPEQAQLSSSSAHGSEQSKRPRSISSSPTAMDREPTSSQNRDDYQVSPSGLVKTMSAGLLLEEAEEAPPPSLCSMQLDPRGEPRVAEQPARGRLSGFTTRDRRMINPTPIVSLQVFDRNGELDVGSLPNEKIHSREANLTDPRTTSMRPFVSLHPLVVASTFHSAMSAPHFLVQVTIQAVDGTDRALVLNPANGRAYRMMEGVPLQNGTYVAEDRTTYFAFPDLSVRLAGRFHLLFSLTSTADAAIASATSQEFEVFSPRRFPGVLNSSSLTRRLAERGVKVHLRNCGSSTQ</sequence>
<dbReference type="InterPro" id="IPR021740">
    <property type="entry name" value="Velvet"/>
</dbReference>
<keyword evidence="3" id="KW-0804">Transcription</keyword>
<gene>
    <name evidence="7" type="ORF">JKIAZH3_G8953</name>
</gene>
<feature type="compositionally biased region" description="Low complexity" evidence="5">
    <location>
        <begin position="186"/>
        <end position="199"/>
    </location>
</feature>
<evidence type="ECO:0000259" key="6">
    <source>
        <dbReference type="PROSITE" id="PS51821"/>
    </source>
</evidence>
<evidence type="ECO:0000256" key="2">
    <source>
        <dbReference type="ARBA" id="ARBA00023015"/>
    </source>
</evidence>
<dbReference type="Gene3D" id="2.60.40.3960">
    <property type="entry name" value="Velvet domain"/>
    <property type="match status" value="1"/>
</dbReference>
<dbReference type="PANTHER" id="PTHR33572">
    <property type="entry name" value="SPORE DEVELOPMENT REGULATOR VOSA"/>
    <property type="match status" value="1"/>
</dbReference>